<keyword evidence="3" id="KW-1185">Reference proteome</keyword>
<feature type="domain" description="ATPase BadF/BadG/BcrA/BcrD type" evidence="1">
    <location>
        <begin position="5"/>
        <end position="302"/>
    </location>
</feature>
<sequence>MEYLIGVDGGGTKTHGIITDIDGNIIAESITSSSNFQMLGAEPVAKLLVDLIYELVEKAKCKFSDVKLAVLGLTGAGREKDREKIYNAIILHSKNQNLQIPEIIIETDARIALEGALMGQPGIILIAGTGSVMFARDVNGEIHRVGGWGRFIGDEGSAFVIGREALRAVAKYIDGRGEETILKKMIFEKFEINDLMQIVSGIYSGEFDIAKVAPIVMEAVELGDYVAKEILDEACDELFYHIEAMTKKTNFGEKINLVLLGGVLQNENYVSKKLRNMVKEKLPNVNLLEPLASPAYGGIVYAKNFLKNKISTEK</sequence>
<dbReference type="PANTHER" id="PTHR43190">
    <property type="entry name" value="N-ACETYL-D-GLUCOSAMINE KINASE"/>
    <property type="match status" value="1"/>
</dbReference>
<evidence type="ECO:0000259" key="1">
    <source>
        <dbReference type="Pfam" id="PF01869"/>
    </source>
</evidence>
<dbReference type="EMBL" id="CZVW01000003">
    <property type="protein sequence ID" value="CUS97588.1"/>
    <property type="molecule type" value="Genomic_DNA"/>
</dbReference>
<dbReference type="InterPro" id="IPR052519">
    <property type="entry name" value="Euk-type_GlcNAc_Kinase"/>
</dbReference>
<dbReference type="PANTHER" id="PTHR43190:SF3">
    <property type="entry name" value="N-ACETYL-D-GLUCOSAMINE KINASE"/>
    <property type="match status" value="1"/>
</dbReference>
<evidence type="ECO:0000313" key="2">
    <source>
        <dbReference type="EMBL" id="CUS97588.1"/>
    </source>
</evidence>
<accession>A0A0P1MPG9</accession>
<dbReference type="OrthoDB" id="9772633at2"/>
<dbReference type="Proteomes" id="UP000199197">
    <property type="component" value="Unassembled WGS sequence"/>
</dbReference>
<dbReference type="InterPro" id="IPR002731">
    <property type="entry name" value="ATPase_BadF"/>
</dbReference>
<gene>
    <name evidence="2" type="ORF">JGI23_00318</name>
</gene>
<dbReference type="Gene3D" id="3.30.420.40">
    <property type="match status" value="2"/>
</dbReference>
<reference evidence="3" key="1">
    <citation type="submission" date="2015-11" db="EMBL/GenBank/DDBJ databases">
        <authorList>
            <person name="Varghese N."/>
        </authorList>
    </citation>
    <scope>NUCLEOTIDE SEQUENCE [LARGE SCALE GENOMIC DNA]</scope>
    <source>
        <strain evidence="3">JGI-23</strain>
    </source>
</reference>
<dbReference type="AlphaFoldDB" id="A0A0P1MPG9"/>
<organism evidence="2 3">
    <name type="scientific">Candidatus Chryseopegocella kryptomonas</name>
    <dbReference type="NCBI Taxonomy" id="1633643"/>
    <lineage>
        <taxon>Bacteria</taxon>
        <taxon>Pseudomonadati</taxon>
        <taxon>Candidatus Kryptoniota</taxon>
        <taxon>Candidatus Chryseopegocella</taxon>
    </lineage>
</organism>
<dbReference type="SUPFAM" id="SSF53067">
    <property type="entry name" value="Actin-like ATPase domain"/>
    <property type="match status" value="2"/>
</dbReference>
<dbReference type="RefSeq" id="WP_092347452.1">
    <property type="nucleotide sequence ID" value="NZ_CZVW01000003.1"/>
</dbReference>
<proteinExistence type="predicted"/>
<name>A0A0P1MPG9_9BACT</name>
<protein>
    <submittedName>
        <fullName evidence="2">BadF-type ATPase</fullName>
    </submittedName>
</protein>
<dbReference type="InterPro" id="IPR043129">
    <property type="entry name" value="ATPase_NBD"/>
</dbReference>
<dbReference type="Pfam" id="PF01869">
    <property type="entry name" value="BcrAD_BadFG"/>
    <property type="match status" value="1"/>
</dbReference>
<dbReference type="CDD" id="cd24007">
    <property type="entry name" value="ASKHA_NBD_eukNAGK-like"/>
    <property type="match status" value="1"/>
</dbReference>
<evidence type="ECO:0000313" key="3">
    <source>
        <dbReference type="Proteomes" id="UP000199197"/>
    </source>
</evidence>